<feature type="transmembrane region" description="Helical" evidence="2">
    <location>
        <begin position="78"/>
        <end position="97"/>
    </location>
</feature>
<keyword evidence="2" id="KW-1133">Transmembrane helix</keyword>
<dbReference type="AlphaFoldDB" id="A0A0K8SIH5"/>
<organism evidence="3">
    <name type="scientific">Lygus hesperus</name>
    <name type="common">Western plant bug</name>
    <dbReference type="NCBI Taxonomy" id="30085"/>
    <lineage>
        <taxon>Eukaryota</taxon>
        <taxon>Metazoa</taxon>
        <taxon>Ecdysozoa</taxon>
        <taxon>Arthropoda</taxon>
        <taxon>Hexapoda</taxon>
        <taxon>Insecta</taxon>
        <taxon>Pterygota</taxon>
        <taxon>Neoptera</taxon>
        <taxon>Paraneoptera</taxon>
        <taxon>Hemiptera</taxon>
        <taxon>Heteroptera</taxon>
        <taxon>Panheteroptera</taxon>
        <taxon>Cimicomorpha</taxon>
        <taxon>Miridae</taxon>
        <taxon>Mirini</taxon>
        <taxon>Lygus</taxon>
    </lineage>
</organism>
<feature type="transmembrane region" description="Helical" evidence="2">
    <location>
        <begin position="52"/>
        <end position="71"/>
    </location>
</feature>
<feature type="compositionally biased region" description="Basic residues" evidence="1">
    <location>
        <begin position="222"/>
        <end position="231"/>
    </location>
</feature>
<name>A0A0K8SIH5_LYGHE</name>
<proteinExistence type="predicted"/>
<reference evidence="3" key="1">
    <citation type="submission" date="2014-09" db="EMBL/GenBank/DDBJ databases">
        <authorList>
            <person name="Magalhaes I.L.F."/>
            <person name="Oliveira U."/>
            <person name="Santos F.R."/>
            <person name="Vidigal T.H.D.A."/>
            <person name="Brescovit A.D."/>
            <person name="Santos A.J."/>
        </authorList>
    </citation>
    <scope>NUCLEOTIDE SEQUENCE</scope>
</reference>
<feature type="transmembrane region" description="Helical" evidence="2">
    <location>
        <begin position="26"/>
        <end position="46"/>
    </location>
</feature>
<keyword evidence="2" id="KW-0472">Membrane</keyword>
<evidence type="ECO:0000313" key="3">
    <source>
        <dbReference type="EMBL" id="JAG53087.1"/>
    </source>
</evidence>
<feature type="compositionally biased region" description="Pro residues" evidence="1">
    <location>
        <begin position="200"/>
        <end position="209"/>
    </location>
</feature>
<keyword evidence="2" id="KW-0812">Transmembrane</keyword>
<protein>
    <submittedName>
        <fullName evidence="3">Uncharacterized protein</fullName>
    </submittedName>
</protein>
<accession>A0A0K8SIH5</accession>
<dbReference type="EMBL" id="GBRD01012737">
    <property type="protein sequence ID" value="JAG53087.1"/>
    <property type="molecule type" value="Transcribed_RNA"/>
</dbReference>
<sequence length="231" mass="26241">MFYGRKKSRFSVIDPLKKKKRQSIHFFRIIQAVTSLGVLVLFYLIPEKQRDDVVIETCYPAVFMLLFFRVLTSPTAKVSFYYNLYVNTLSVGLYSVVGSNDLYTGLVGRPAPHNIYLHYSRLNLMLVTCFLITADVLYIEFFEKNARILPEKMSVGDAMRAKIEIAVKKYNEDFAKREEEEALEKEAAAAAAAAAKKPPETPTAAPPPDAVDVPDQEPSTSKKQKKAQRWF</sequence>
<evidence type="ECO:0000256" key="2">
    <source>
        <dbReference type="SAM" id="Phobius"/>
    </source>
</evidence>
<feature type="transmembrane region" description="Helical" evidence="2">
    <location>
        <begin position="117"/>
        <end position="139"/>
    </location>
</feature>
<feature type="region of interest" description="Disordered" evidence="1">
    <location>
        <begin position="185"/>
        <end position="231"/>
    </location>
</feature>
<evidence type="ECO:0000256" key="1">
    <source>
        <dbReference type="SAM" id="MobiDB-lite"/>
    </source>
</evidence>